<evidence type="ECO:0000259" key="8">
    <source>
        <dbReference type="PROSITE" id="PS50850"/>
    </source>
</evidence>
<dbReference type="InterPro" id="IPR020846">
    <property type="entry name" value="MFS_dom"/>
</dbReference>
<dbReference type="InterPro" id="IPR011701">
    <property type="entry name" value="MFS"/>
</dbReference>
<dbReference type="Pfam" id="PF07690">
    <property type="entry name" value="MFS_1"/>
    <property type="match status" value="1"/>
</dbReference>
<dbReference type="Proteomes" id="UP000252004">
    <property type="component" value="Plasmid unnamed2"/>
</dbReference>
<sequence length="418" mass="42038">MAHGPGPGHGGAGPVNTWRQTSPTGRALLVTVLLTGLTTFMFLPLLAVHLSSEGVPAGRTGFLVGLLAFCSQGFSLVCGLVVDRFGTRAVLASGFGLRIAGYALLGAGTASATAVAGIAAIGIGGSLLGLAVKTRLVAEDGVPARDMLALRSTFVNVGVIAGPALGALVYPLGFGWILAACILSHLLLGIRLTLRPAAAAPSAASPPQPDGAPAGAAGAAPAAADPAARRRAVRQWVPLCLVGVAFWALYSQLNVILPISAKEMTGSTAAISVVFTVNGLLVVLLQYTLLRHVFRQAAARTLLVVGFLAFAAAYALLIPLAGWSALLAFVLPVTLAEMLIAPSLDEQAVQAGPLGRTGLALGAMSAAGAVGSLLGSSLGGFLLQTLHTGTGIWLVIVAVSVAAAASSLLLPKARMQHA</sequence>
<evidence type="ECO:0000256" key="2">
    <source>
        <dbReference type="ARBA" id="ARBA00022448"/>
    </source>
</evidence>
<dbReference type="GO" id="GO:0005886">
    <property type="term" value="C:plasma membrane"/>
    <property type="evidence" value="ECO:0007669"/>
    <property type="project" value="UniProtKB-SubCell"/>
</dbReference>
<dbReference type="AlphaFoldDB" id="A0A344UB61"/>
<feature type="transmembrane region" description="Helical" evidence="7">
    <location>
        <begin position="297"/>
        <end position="317"/>
    </location>
</feature>
<keyword evidence="3" id="KW-1003">Cell membrane</keyword>
<dbReference type="GO" id="GO:0022857">
    <property type="term" value="F:transmembrane transporter activity"/>
    <property type="evidence" value="ECO:0007669"/>
    <property type="project" value="InterPro"/>
</dbReference>
<protein>
    <recommendedName>
        <fullName evidence="8">Major facilitator superfamily (MFS) profile domain-containing protein</fullName>
    </recommendedName>
</protein>
<dbReference type="PRINTS" id="PR01035">
    <property type="entry name" value="TCRTETA"/>
</dbReference>
<dbReference type="PANTHER" id="PTHR23517">
    <property type="entry name" value="RESISTANCE PROTEIN MDTM, PUTATIVE-RELATED-RELATED"/>
    <property type="match status" value="1"/>
</dbReference>
<evidence type="ECO:0000256" key="1">
    <source>
        <dbReference type="ARBA" id="ARBA00004651"/>
    </source>
</evidence>
<dbReference type="InterPro" id="IPR001958">
    <property type="entry name" value="Tet-R_TetA/multi-R_MdtG-like"/>
</dbReference>
<feature type="transmembrane region" description="Helical" evidence="7">
    <location>
        <begin position="236"/>
        <end position="257"/>
    </location>
</feature>
<keyword evidence="5 7" id="KW-1133">Transmembrane helix</keyword>
<feature type="transmembrane region" description="Helical" evidence="7">
    <location>
        <begin position="27"/>
        <end position="50"/>
    </location>
</feature>
<feature type="transmembrane region" description="Helical" evidence="7">
    <location>
        <begin position="361"/>
        <end position="384"/>
    </location>
</feature>
<feature type="domain" description="Major facilitator superfamily (MFS) profile" evidence="8">
    <location>
        <begin position="24"/>
        <end position="415"/>
    </location>
</feature>
<keyword evidence="6 7" id="KW-0472">Membrane</keyword>
<keyword evidence="9" id="KW-0614">Plasmid</keyword>
<dbReference type="EMBL" id="CP030864">
    <property type="protein sequence ID" value="AXE28132.1"/>
    <property type="molecule type" value="Genomic_DNA"/>
</dbReference>
<evidence type="ECO:0000256" key="5">
    <source>
        <dbReference type="ARBA" id="ARBA00022989"/>
    </source>
</evidence>
<evidence type="ECO:0000256" key="6">
    <source>
        <dbReference type="ARBA" id="ARBA00023136"/>
    </source>
</evidence>
<geneLocation type="plasmid" evidence="9 10">
    <name>unnamed2</name>
</geneLocation>
<feature type="transmembrane region" description="Helical" evidence="7">
    <location>
        <begin position="323"/>
        <end position="340"/>
    </location>
</feature>
<evidence type="ECO:0000256" key="7">
    <source>
        <dbReference type="SAM" id="Phobius"/>
    </source>
</evidence>
<name>A0A344UB61_9ACTN</name>
<comment type="subcellular location">
    <subcellularLocation>
        <location evidence="1">Cell membrane</location>
        <topology evidence="1">Multi-pass membrane protein</topology>
    </subcellularLocation>
</comment>
<dbReference type="SUPFAM" id="SSF103473">
    <property type="entry name" value="MFS general substrate transporter"/>
    <property type="match status" value="1"/>
</dbReference>
<keyword evidence="2" id="KW-0813">Transport</keyword>
<evidence type="ECO:0000256" key="4">
    <source>
        <dbReference type="ARBA" id="ARBA00022692"/>
    </source>
</evidence>
<feature type="transmembrane region" description="Helical" evidence="7">
    <location>
        <begin position="62"/>
        <end position="82"/>
    </location>
</feature>
<organism evidence="9 10">
    <name type="scientific">Streptomyces globosus</name>
    <dbReference type="NCBI Taxonomy" id="68209"/>
    <lineage>
        <taxon>Bacteria</taxon>
        <taxon>Bacillati</taxon>
        <taxon>Actinomycetota</taxon>
        <taxon>Actinomycetes</taxon>
        <taxon>Kitasatosporales</taxon>
        <taxon>Streptomycetaceae</taxon>
        <taxon>Streptomyces</taxon>
    </lineage>
</organism>
<feature type="transmembrane region" description="Helical" evidence="7">
    <location>
        <begin position="390"/>
        <end position="410"/>
    </location>
</feature>
<dbReference type="OrthoDB" id="4063123at2"/>
<dbReference type="KEGG" id="sgz:C0216_32080"/>
<evidence type="ECO:0000313" key="9">
    <source>
        <dbReference type="EMBL" id="AXE28132.1"/>
    </source>
</evidence>
<keyword evidence="10" id="KW-1185">Reference proteome</keyword>
<evidence type="ECO:0000313" key="10">
    <source>
        <dbReference type="Proteomes" id="UP000252004"/>
    </source>
</evidence>
<dbReference type="PANTHER" id="PTHR23517:SF2">
    <property type="entry name" value="MULTIDRUG RESISTANCE PROTEIN MDTH"/>
    <property type="match status" value="1"/>
</dbReference>
<evidence type="ECO:0000256" key="3">
    <source>
        <dbReference type="ARBA" id="ARBA00022475"/>
    </source>
</evidence>
<keyword evidence="4 7" id="KW-0812">Transmembrane</keyword>
<dbReference type="Gene3D" id="1.20.1250.20">
    <property type="entry name" value="MFS general substrate transporter like domains"/>
    <property type="match status" value="1"/>
</dbReference>
<proteinExistence type="predicted"/>
<dbReference type="InterPro" id="IPR036259">
    <property type="entry name" value="MFS_trans_sf"/>
</dbReference>
<reference evidence="9 10" key="1">
    <citation type="submission" date="2018-01" db="EMBL/GenBank/DDBJ databases">
        <title>Draft genome Sequence of streptomyces globosus LZH-48.</title>
        <authorList>
            <person name="Ran K."/>
            <person name="Li Z."/>
            <person name="Wei S."/>
            <person name="Dong R."/>
        </authorList>
    </citation>
    <scope>NUCLEOTIDE SEQUENCE [LARGE SCALE GENOMIC DNA]</scope>
    <source>
        <strain evidence="9 10">LZH-48</strain>
        <plasmid evidence="9 10">unnamed2</plasmid>
    </source>
</reference>
<feature type="transmembrane region" description="Helical" evidence="7">
    <location>
        <begin position="176"/>
        <end position="194"/>
    </location>
</feature>
<dbReference type="InterPro" id="IPR050171">
    <property type="entry name" value="MFS_Transporters"/>
</dbReference>
<dbReference type="PROSITE" id="PS50850">
    <property type="entry name" value="MFS"/>
    <property type="match status" value="1"/>
</dbReference>
<accession>A0A344UB61</accession>
<gene>
    <name evidence="9" type="ORF">C0216_32080</name>
</gene>
<feature type="transmembrane region" description="Helical" evidence="7">
    <location>
        <begin position="269"/>
        <end position="290"/>
    </location>
</feature>